<feature type="chain" id="PRO_5043043035" description="Chitin-binding type-4 domain-containing protein" evidence="2">
    <location>
        <begin position="33"/>
        <end position="509"/>
    </location>
</feature>
<dbReference type="Proteomes" id="UP001320119">
    <property type="component" value="Chromosome"/>
</dbReference>
<keyword evidence="2" id="KW-0732">Signal</keyword>
<sequence length="509" mass="54515">MFVASNSRWLWPLSAVFTLAVSLIAVDASAHARWLPDGTTPGRNNNANIKSGPCGVARTNTPAVFKAGETITLQWESTIHHQGYFRIAFSPAGDAGFDQHVLLDNIQEFDNRYTGEYSAQVTLPDEPCDDCTLQMIQVMLDRTPPTNYYSCADIQLVADAASDSMPPAPVSNFEEARGLPDLRVSWINPREDFAGVVVLHTATSSGSFEDAPSSGTAYQQGDVIGGSRVVYVGGAQAADLSAIASGDQLRVYAFDMAYNYSAAASLSVKPSAAELAEPPLVTLIPEQLGQPSASMVYAADGLLLVQANVVAGQSNGDIFTQWSVGPSLQTFVAEEAFQVTLDPVNHADEDVQLEIVVTDSLHPPNVVSQSFDFRVHPGSYYQYRVVLMQQGQVVSTINANNGPAQARIMFTGETPSDVASWRVSWQHDIPNATEEPLALSFTPTASASFSVSAQVFTPTAPAGPEEAITVKVSKPVKLGALSGGIAMLLPLLLLVQLWLRRRVRLQGAA</sequence>
<name>A0AAN2BIX4_9GAMM</name>
<dbReference type="NCBIfam" id="NF043005">
    <property type="entry name" value="sce4755_fam"/>
    <property type="match status" value="1"/>
</dbReference>
<gene>
    <name evidence="4" type="ORF">MARGE09_P0577</name>
</gene>
<keyword evidence="1" id="KW-1133">Transmembrane helix</keyword>
<dbReference type="PANTHER" id="PTHR46901">
    <property type="entry name" value="GH04942P"/>
    <property type="match status" value="1"/>
</dbReference>
<feature type="transmembrane region" description="Helical" evidence="1">
    <location>
        <begin position="478"/>
        <end position="499"/>
    </location>
</feature>
<evidence type="ECO:0000259" key="3">
    <source>
        <dbReference type="Pfam" id="PF03067"/>
    </source>
</evidence>
<feature type="domain" description="Chitin-binding type-4" evidence="3">
    <location>
        <begin position="28"/>
        <end position="154"/>
    </location>
</feature>
<dbReference type="AlphaFoldDB" id="A0AAN2BIX4"/>
<evidence type="ECO:0000256" key="1">
    <source>
        <dbReference type="SAM" id="Phobius"/>
    </source>
</evidence>
<dbReference type="RefSeq" id="WP_236985880.1">
    <property type="nucleotide sequence ID" value="NZ_AP023086.1"/>
</dbReference>
<dbReference type="EMBL" id="AP023086">
    <property type="protein sequence ID" value="BCD96377.1"/>
    <property type="molecule type" value="Genomic_DNA"/>
</dbReference>
<evidence type="ECO:0000313" key="4">
    <source>
        <dbReference type="EMBL" id="BCD96377.1"/>
    </source>
</evidence>
<proteinExistence type="predicted"/>
<keyword evidence="1" id="KW-0472">Membrane</keyword>
<feature type="signal peptide" evidence="2">
    <location>
        <begin position="1"/>
        <end position="32"/>
    </location>
</feature>
<evidence type="ECO:0000256" key="2">
    <source>
        <dbReference type="SAM" id="SignalP"/>
    </source>
</evidence>
<organism evidence="4 5">
    <name type="scientific">Marinagarivorans cellulosilyticus</name>
    <dbReference type="NCBI Taxonomy" id="2721545"/>
    <lineage>
        <taxon>Bacteria</taxon>
        <taxon>Pseudomonadati</taxon>
        <taxon>Pseudomonadota</taxon>
        <taxon>Gammaproteobacteria</taxon>
        <taxon>Cellvibrionales</taxon>
        <taxon>Cellvibrionaceae</taxon>
        <taxon>Marinagarivorans</taxon>
    </lineage>
</organism>
<dbReference type="Pfam" id="PF03067">
    <property type="entry name" value="LPMO_10"/>
    <property type="match status" value="1"/>
</dbReference>
<keyword evidence="1" id="KW-0812">Transmembrane</keyword>
<keyword evidence="5" id="KW-1185">Reference proteome</keyword>
<protein>
    <recommendedName>
        <fullName evidence="3">Chitin-binding type-4 domain-containing protein</fullName>
    </recommendedName>
</protein>
<dbReference type="KEGG" id="marq:MARGE09_P0577"/>
<dbReference type="PANTHER" id="PTHR46901:SF2">
    <property type="entry name" value="GH04942P"/>
    <property type="match status" value="1"/>
</dbReference>
<evidence type="ECO:0000313" key="5">
    <source>
        <dbReference type="Proteomes" id="UP001320119"/>
    </source>
</evidence>
<accession>A0AAN2BIX4</accession>
<reference evidence="4 5" key="1">
    <citation type="journal article" date="2022" name="IScience">
        <title>An ultrasensitive nanofiber-based assay for enzymatic hydrolysis and deep-sea microbial degradation of cellulose.</title>
        <authorList>
            <person name="Tsudome M."/>
            <person name="Tachioka M."/>
            <person name="Miyazaki M."/>
            <person name="Uchimura K."/>
            <person name="Tsuda M."/>
            <person name="Takaki Y."/>
            <person name="Deguchi S."/>
        </authorList>
    </citation>
    <scope>NUCLEOTIDE SEQUENCE [LARGE SCALE GENOMIC DNA]</scope>
    <source>
        <strain evidence="4 5">GE09</strain>
    </source>
</reference>
<dbReference type="InterPro" id="IPR004302">
    <property type="entry name" value="Cellulose/chitin-bd_N"/>
</dbReference>